<gene>
    <name evidence="2" type="ORF">GCM10011507_35110</name>
</gene>
<evidence type="ECO:0000256" key="1">
    <source>
        <dbReference type="SAM" id="Phobius"/>
    </source>
</evidence>
<sequence length="59" mass="6518">MRKAFGCMAIGFAFVYFAAWADSHYPAWWAFPSVLLGVVMGACFLISFLVSLVEYADGD</sequence>
<evidence type="ECO:0000313" key="2">
    <source>
        <dbReference type="EMBL" id="GGA80858.1"/>
    </source>
</evidence>
<proteinExistence type="predicted"/>
<evidence type="ECO:0000313" key="3">
    <source>
        <dbReference type="Proteomes" id="UP000648801"/>
    </source>
</evidence>
<name>A0A916S2L6_9BACT</name>
<keyword evidence="1" id="KW-0472">Membrane</keyword>
<keyword evidence="3" id="KW-1185">Reference proteome</keyword>
<dbReference type="Proteomes" id="UP000648801">
    <property type="component" value="Unassembled WGS sequence"/>
</dbReference>
<keyword evidence="1" id="KW-1133">Transmembrane helix</keyword>
<reference evidence="2" key="2">
    <citation type="submission" date="2020-09" db="EMBL/GenBank/DDBJ databases">
        <authorList>
            <person name="Sun Q."/>
            <person name="Zhou Y."/>
        </authorList>
    </citation>
    <scope>NUCLEOTIDE SEQUENCE</scope>
    <source>
        <strain evidence="2">CGMCC 1.15447</strain>
    </source>
</reference>
<organism evidence="2 3">
    <name type="scientific">Edaphobacter acidisoli</name>
    <dbReference type="NCBI Taxonomy" id="2040573"/>
    <lineage>
        <taxon>Bacteria</taxon>
        <taxon>Pseudomonadati</taxon>
        <taxon>Acidobacteriota</taxon>
        <taxon>Terriglobia</taxon>
        <taxon>Terriglobales</taxon>
        <taxon>Acidobacteriaceae</taxon>
        <taxon>Edaphobacter</taxon>
    </lineage>
</organism>
<feature type="transmembrane region" description="Helical" evidence="1">
    <location>
        <begin position="31"/>
        <end position="53"/>
    </location>
</feature>
<dbReference type="RefSeq" id="WP_229669108.1">
    <property type="nucleotide sequence ID" value="NZ_BMJB01000006.1"/>
</dbReference>
<protein>
    <submittedName>
        <fullName evidence="2">Uncharacterized protein</fullName>
    </submittedName>
</protein>
<comment type="caution">
    <text evidence="2">The sequence shown here is derived from an EMBL/GenBank/DDBJ whole genome shotgun (WGS) entry which is preliminary data.</text>
</comment>
<reference evidence="2" key="1">
    <citation type="journal article" date="2014" name="Int. J. Syst. Evol. Microbiol.">
        <title>Complete genome sequence of Corynebacterium casei LMG S-19264T (=DSM 44701T), isolated from a smear-ripened cheese.</title>
        <authorList>
            <consortium name="US DOE Joint Genome Institute (JGI-PGF)"/>
            <person name="Walter F."/>
            <person name="Albersmeier A."/>
            <person name="Kalinowski J."/>
            <person name="Ruckert C."/>
        </authorList>
    </citation>
    <scope>NUCLEOTIDE SEQUENCE</scope>
    <source>
        <strain evidence="2">CGMCC 1.15447</strain>
    </source>
</reference>
<keyword evidence="1" id="KW-0812">Transmembrane</keyword>
<dbReference type="AlphaFoldDB" id="A0A916S2L6"/>
<dbReference type="EMBL" id="BMJB01000006">
    <property type="protein sequence ID" value="GGA80858.1"/>
    <property type="molecule type" value="Genomic_DNA"/>
</dbReference>
<accession>A0A916S2L6</accession>